<evidence type="ECO:0000313" key="3">
    <source>
        <dbReference type="Proteomes" id="UP000295706"/>
    </source>
</evidence>
<keyword evidence="3" id="KW-1185">Reference proteome</keyword>
<sequence>MLRSADFESYINYFKQFAQLSPDIEYFLYGGVELGIQYATGADGFNYPFMWLEQPEIISDDNDASQLTEIYYGGVSIIFAPPLDRPQEQIQAEIDSIRIIYKLQKQMRADNRSKGFVHCNLAKMRKSAVDRAWANNHHGWRLEFELHLNANGLLS</sequence>
<organism evidence="1 3">
    <name type="scientific">Arundinibacter roseus</name>
    <dbReference type="NCBI Taxonomy" id="2070510"/>
    <lineage>
        <taxon>Bacteria</taxon>
        <taxon>Pseudomonadati</taxon>
        <taxon>Bacteroidota</taxon>
        <taxon>Cytophagia</taxon>
        <taxon>Cytophagales</taxon>
        <taxon>Spirosomataceae</taxon>
        <taxon>Arundinibacter</taxon>
    </lineage>
</organism>
<comment type="caution">
    <text evidence="1">The sequence shown here is derived from an EMBL/GenBank/DDBJ whole genome shotgun (WGS) entry which is preliminary data.</text>
</comment>
<dbReference type="OrthoDB" id="949761at2"/>
<evidence type="ECO:0000313" key="1">
    <source>
        <dbReference type="EMBL" id="TDB63304.1"/>
    </source>
</evidence>
<dbReference type="RefSeq" id="WP_132117829.1">
    <property type="nucleotide sequence ID" value="NZ_SMJU01000007.1"/>
</dbReference>
<accession>A0A4R4K6Z7</accession>
<evidence type="ECO:0000313" key="2">
    <source>
        <dbReference type="EMBL" id="TDB64356.1"/>
    </source>
</evidence>
<name>A0A4R4K6Z7_9BACT</name>
<dbReference type="EMBL" id="SMJU01000010">
    <property type="protein sequence ID" value="TDB63304.1"/>
    <property type="molecule type" value="Genomic_DNA"/>
</dbReference>
<reference evidence="1 3" key="1">
    <citation type="submission" date="2019-02" db="EMBL/GenBank/DDBJ databases">
        <title>Arundinibacter roseus gen. nov., sp. nov., a new member of the family Cytophagaceae.</title>
        <authorList>
            <person name="Szuroczki S."/>
            <person name="Khayer B."/>
            <person name="Sproer C."/>
            <person name="Toumi M."/>
            <person name="Szabo A."/>
            <person name="Felfoldi T."/>
            <person name="Schumann P."/>
            <person name="Toth E."/>
        </authorList>
    </citation>
    <scope>NUCLEOTIDE SEQUENCE [LARGE SCALE GENOMIC DNA]</scope>
    <source>
        <strain evidence="1 3">DMA-k-7a</strain>
    </source>
</reference>
<dbReference type="AlphaFoldDB" id="A0A4R4K6Z7"/>
<dbReference type="EMBL" id="SMJU01000007">
    <property type="protein sequence ID" value="TDB64356.1"/>
    <property type="molecule type" value="Genomic_DNA"/>
</dbReference>
<proteinExistence type="predicted"/>
<gene>
    <name evidence="2" type="ORF">EZE20_11780</name>
    <name evidence="1" type="ORF">EZE20_16145</name>
</gene>
<dbReference type="Proteomes" id="UP000295706">
    <property type="component" value="Unassembled WGS sequence"/>
</dbReference>
<protein>
    <submittedName>
        <fullName evidence="1">Uncharacterized protein</fullName>
    </submittedName>
</protein>